<dbReference type="InterPro" id="IPR001623">
    <property type="entry name" value="DnaJ_domain"/>
</dbReference>
<dbReference type="Proteomes" id="UP001213623">
    <property type="component" value="Chromosome 2"/>
</dbReference>
<dbReference type="InterPro" id="IPR036869">
    <property type="entry name" value="J_dom_sf"/>
</dbReference>
<evidence type="ECO:0000256" key="1">
    <source>
        <dbReference type="ARBA" id="ARBA00023186"/>
    </source>
</evidence>
<dbReference type="Pfam" id="PF00226">
    <property type="entry name" value="DnaJ"/>
    <property type="match status" value="1"/>
</dbReference>
<dbReference type="EMBL" id="CP119893">
    <property type="protein sequence ID" value="WFD25941.1"/>
    <property type="molecule type" value="Genomic_DNA"/>
</dbReference>
<dbReference type="Gene3D" id="1.10.287.110">
    <property type="entry name" value="DnaJ domain"/>
    <property type="match status" value="1"/>
</dbReference>
<evidence type="ECO:0000259" key="2">
    <source>
        <dbReference type="PROSITE" id="PS50076"/>
    </source>
</evidence>
<dbReference type="InterPro" id="IPR051948">
    <property type="entry name" value="Hsp70_co-chaperone_J-domain"/>
</dbReference>
<dbReference type="PANTHER" id="PTHR44360:SF1">
    <property type="entry name" value="DNAJ HOMOLOG SUBFAMILY B MEMBER 9"/>
    <property type="match status" value="1"/>
</dbReference>
<proteinExistence type="predicted"/>
<accession>A0AAF0J1D5</accession>
<organism evidence="3 4">
    <name type="scientific">Malassezia nana</name>
    <dbReference type="NCBI Taxonomy" id="180528"/>
    <lineage>
        <taxon>Eukaryota</taxon>
        <taxon>Fungi</taxon>
        <taxon>Dikarya</taxon>
        <taxon>Basidiomycota</taxon>
        <taxon>Ustilaginomycotina</taxon>
        <taxon>Malasseziomycetes</taxon>
        <taxon>Malasseziales</taxon>
        <taxon>Malasseziaceae</taxon>
        <taxon>Malassezia</taxon>
    </lineage>
</organism>
<name>A0AAF0J1D5_9BASI</name>
<dbReference type="GO" id="GO:0005783">
    <property type="term" value="C:endoplasmic reticulum"/>
    <property type="evidence" value="ECO:0007669"/>
    <property type="project" value="TreeGrafter"/>
</dbReference>
<dbReference type="SUPFAM" id="SSF46565">
    <property type="entry name" value="Chaperone J-domain"/>
    <property type="match status" value="1"/>
</dbReference>
<dbReference type="PANTHER" id="PTHR44360">
    <property type="entry name" value="DNAJ HOMOLOG SUBFAMILY B MEMBER 9"/>
    <property type="match status" value="1"/>
</dbReference>
<dbReference type="CDD" id="cd06257">
    <property type="entry name" value="DnaJ"/>
    <property type="match status" value="1"/>
</dbReference>
<dbReference type="GO" id="GO:0051787">
    <property type="term" value="F:misfolded protein binding"/>
    <property type="evidence" value="ECO:0007669"/>
    <property type="project" value="TreeGrafter"/>
</dbReference>
<reference evidence="3" key="1">
    <citation type="submission" date="2023-03" db="EMBL/GenBank/DDBJ databases">
        <title>Mating type loci evolution in Malassezia.</title>
        <authorList>
            <person name="Coelho M.A."/>
        </authorList>
    </citation>
    <scope>NUCLEOTIDE SEQUENCE</scope>
    <source>
        <strain evidence="3">CBS 9557</strain>
    </source>
</reference>
<dbReference type="SMART" id="SM00271">
    <property type="entry name" value="DnaJ"/>
    <property type="match status" value="1"/>
</dbReference>
<dbReference type="GO" id="GO:0036503">
    <property type="term" value="P:ERAD pathway"/>
    <property type="evidence" value="ECO:0007669"/>
    <property type="project" value="TreeGrafter"/>
</dbReference>
<evidence type="ECO:0000313" key="3">
    <source>
        <dbReference type="EMBL" id="WFD25941.1"/>
    </source>
</evidence>
<dbReference type="AlphaFoldDB" id="A0AAF0J1D5"/>
<protein>
    <recommendedName>
        <fullName evidence="2">J domain-containing protein</fullName>
    </recommendedName>
</protein>
<sequence>MTFAQLALSQLALWGVWSVVESVGVNLLLKIFYENPIRALRLKKPPSRTLAAESHRIAARMMIALGYFVYACWQVWQATEPSAYQKFGVSICASDKDIKRHFRDLAKMFHPDKVGAAGEVKFLQLHQIYEILSEPTLSFGAQAASWTQLSTPSEFVRQGVFEILYTQLHILFAQALAWLLHYKNYTYTFGLGTMWGLVLQATLFMMQLSMAISNTTCPYVSRVTGLTPFQCMSIMSRAFFPCVLLLQQLQGSLDKLLANGNWGHVRWASSDEPVFVESPEVLRKREITRLVRKRAENLLEANSQMELVAISAMQLQAQVHGCMTQDAGSE</sequence>
<dbReference type="GO" id="GO:0051087">
    <property type="term" value="F:protein-folding chaperone binding"/>
    <property type="evidence" value="ECO:0007669"/>
    <property type="project" value="TreeGrafter"/>
</dbReference>
<dbReference type="PROSITE" id="PS50076">
    <property type="entry name" value="DNAJ_2"/>
    <property type="match status" value="1"/>
</dbReference>
<keyword evidence="4" id="KW-1185">Reference proteome</keyword>
<gene>
    <name evidence="3" type="ORF">MNAN1_000914</name>
</gene>
<evidence type="ECO:0000313" key="4">
    <source>
        <dbReference type="Proteomes" id="UP001213623"/>
    </source>
</evidence>
<keyword evidence="1" id="KW-0143">Chaperone</keyword>
<feature type="domain" description="J" evidence="2">
    <location>
        <begin position="82"/>
        <end position="137"/>
    </location>
</feature>